<feature type="transmembrane region" description="Helical" evidence="6">
    <location>
        <begin position="34"/>
        <end position="51"/>
    </location>
</feature>
<feature type="transmembrane region" description="Helical" evidence="6">
    <location>
        <begin position="71"/>
        <end position="94"/>
    </location>
</feature>
<evidence type="ECO:0000313" key="8">
    <source>
        <dbReference type="Proteomes" id="UP000321337"/>
    </source>
</evidence>
<keyword evidence="4 6" id="KW-1133">Transmembrane helix</keyword>
<keyword evidence="2" id="KW-1003">Cell membrane</keyword>
<comment type="subcellular location">
    <subcellularLocation>
        <location evidence="1">Cell membrane</location>
        <topology evidence="1">Multi-pass membrane protein</topology>
    </subcellularLocation>
</comment>
<protein>
    <recommendedName>
        <fullName evidence="9">ATP synthase subunit I</fullName>
    </recommendedName>
</protein>
<organism evidence="7 8">
    <name type="scientific">Sulfuriferula plumbiphila</name>
    <dbReference type="NCBI Taxonomy" id="171865"/>
    <lineage>
        <taxon>Bacteria</taxon>
        <taxon>Pseudomonadati</taxon>
        <taxon>Pseudomonadota</taxon>
        <taxon>Betaproteobacteria</taxon>
        <taxon>Nitrosomonadales</taxon>
        <taxon>Sulfuricellaceae</taxon>
        <taxon>Sulfuriferula</taxon>
    </lineage>
</organism>
<accession>A0A512LAS5</accession>
<name>A0A512LAS5_9PROT</name>
<dbReference type="Proteomes" id="UP000321337">
    <property type="component" value="Unassembled WGS sequence"/>
</dbReference>
<dbReference type="InterPro" id="IPR005598">
    <property type="entry name" value="ATP_synth_I"/>
</dbReference>
<evidence type="ECO:0000256" key="3">
    <source>
        <dbReference type="ARBA" id="ARBA00022692"/>
    </source>
</evidence>
<evidence type="ECO:0000256" key="1">
    <source>
        <dbReference type="ARBA" id="ARBA00004651"/>
    </source>
</evidence>
<keyword evidence="3 6" id="KW-0812">Transmembrane</keyword>
<reference evidence="7 8" key="1">
    <citation type="submission" date="2019-07" db="EMBL/GenBank/DDBJ databases">
        <title>Whole genome shotgun sequence of Thiobacillus plumbophilus NBRC 107929.</title>
        <authorList>
            <person name="Hosoyama A."/>
            <person name="Uohara A."/>
            <person name="Ohji S."/>
            <person name="Ichikawa N."/>
        </authorList>
    </citation>
    <scope>NUCLEOTIDE SEQUENCE [LARGE SCALE GENOMIC DNA]</scope>
    <source>
        <strain evidence="7 8">NBRC 107929</strain>
    </source>
</reference>
<keyword evidence="5 6" id="KW-0472">Membrane</keyword>
<dbReference type="AlphaFoldDB" id="A0A512LAS5"/>
<evidence type="ECO:0000256" key="6">
    <source>
        <dbReference type="SAM" id="Phobius"/>
    </source>
</evidence>
<proteinExistence type="predicted"/>
<evidence type="ECO:0008006" key="9">
    <source>
        <dbReference type="Google" id="ProtNLM"/>
    </source>
</evidence>
<evidence type="ECO:0000256" key="5">
    <source>
        <dbReference type="ARBA" id="ARBA00023136"/>
    </source>
</evidence>
<dbReference type="GO" id="GO:0005886">
    <property type="term" value="C:plasma membrane"/>
    <property type="evidence" value="ECO:0007669"/>
    <property type="project" value="UniProtKB-SubCell"/>
</dbReference>
<keyword evidence="8" id="KW-1185">Reference proteome</keyword>
<feature type="transmembrane region" description="Helical" evidence="6">
    <location>
        <begin position="100"/>
        <end position="118"/>
    </location>
</feature>
<gene>
    <name evidence="7" type="ORF">TPL01_27210</name>
</gene>
<dbReference type="RefSeq" id="WP_147074551.1">
    <property type="nucleotide sequence ID" value="NZ_AP021884.1"/>
</dbReference>
<comment type="caution">
    <text evidence="7">The sequence shown here is derived from an EMBL/GenBank/DDBJ whole genome shotgun (WGS) entry which is preliminary data.</text>
</comment>
<evidence type="ECO:0000256" key="2">
    <source>
        <dbReference type="ARBA" id="ARBA00022475"/>
    </source>
</evidence>
<evidence type="ECO:0000256" key="4">
    <source>
        <dbReference type="ARBA" id="ARBA00022989"/>
    </source>
</evidence>
<feature type="transmembrane region" description="Helical" evidence="6">
    <location>
        <begin position="9"/>
        <end position="28"/>
    </location>
</feature>
<dbReference type="Pfam" id="PF03899">
    <property type="entry name" value="ATP-synt_I"/>
    <property type="match status" value="1"/>
</dbReference>
<sequence>MHSVLQPRGLMVLQMVVSMGVAATFWITGYFPQAQSALYGGLASVALAVLLKRSVIKAGKITLDTPGKSVLILYLGAVQRCIIVLGVFGVGFAVFKLEPLASLIGFGAAQLSYLACLMRE</sequence>
<evidence type="ECO:0000313" key="7">
    <source>
        <dbReference type="EMBL" id="GEP31583.1"/>
    </source>
</evidence>
<dbReference type="EMBL" id="BKAD01000032">
    <property type="protein sequence ID" value="GEP31583.1"/>
    <property type="molecule type" value="Genomic_DNA"/>
</dbReference>